<comment type="caution">
    <text evidence="1">The sequence shown here is derived from an EMBL/GenBank/DDBJ whole genome shotgun (WGS) entry which is preliminary data.</text>
</comment>
<sequence length="89" mass="9832">MTAMLLGDPAQTFQVNAETIIAQQFDPRRYPHRHLVIVGAGSPSWIDQTLRVMAAVEMLTTAGFELVSVAENEQAHLRYAVLRRSVPAA</sequence>
<proteinExistence type="predicted"/>
<evidence type="ECO:0000313" key="2">
    <source>
        <dbReference type="Proteomes" id="UP001500967"/>
    </source>
</evidence>
<keyword evidence="2" id="KW-1185">Reference proteome</keyword>
<gene>
    <name evidence="1" type="ORF">GCM10009539_12990</name>
</gene>
<organism evidence="1 2">
    <name type="scientific">Cryptosporangium japonicum</name>
    <dbReference type="NCBI Taxonomy" id="80872"/>
    <lineage>
        <taxon>Bacteria</taxon>
        <taxon>Bacillati</taxon>
        <taxon>Actinomycetota</taxon>
        <taxon>Actinomycetes</taxon>
        <taxon>Cryptosporangiales</taxon>
        <taxon>Cryptosporangiaceae</taxon>
        <taxon>Cryptosporangium</taxon>
    </lineage>
</organism>
<accession>A0ABP3DGD1</accession>
<name>A0ABP3DGD1_9ACTN</name>
<dbReference type="Proteomes" id="UP001500967">
    <property type="component" value="Unassembled WGS sequence"/>
</dbReference>
<protein>
    <submittedName>
        <fullName evidence="1">Uncharacterized protein</fullName>
    </submittedName>
</protein>
<reference evidence="2" key="1">
    <citation type="journal article" date="2019" name="Int. J. Syst. Evol. Microbiol.">
        <title>The Global Catalogue of Microorganisms (GCM) 10K type strain sequencing project: providing services to taxonomists for standard genome sequencing and annotation.</title>
        <authorList>
            <consortium name="The Broad Institute Genomics Platform"/>
            <consortium name="The Broad Institute Genome Sequencing Center for Infectious Disease"/>
            <person name="Wu L."/>
            <person name="Ma J."/>
        </authorList>
    </citation>
    <scope>NUCLEOTIDE SEQUENCE [LARGE SCALE GENOMIC DNA]</scope>
    <source>
        <strain evidence="2">JCM 10425</strain>
    </source>
</reference>
<evidence type="ECO:0000313" key="1">
    <source>
        <dbReference type="EMBL" id="GAA0228978.1"/>
    </source>
</evidence>
<dbReference type="EMBL" id="BAAAGX010000006">
    <property type="protein sequence ID" value="GAA0228978.1"/>
    <property type="molecule type" value="Genomic_DNA"/>
</dbReference>